<dbReference type="InterPro" id="IPR036986">
    <property type="entry name" value="S4_RNA-bd_sf"/>
</dbReference>
<dbReference type="Proteomes" id="UP000440694">
    <property type="component" value="Unassembled WGS sequence"/>
</dbReference>
<keyword evidence="2 11" id="KW-0963">Cytoplasm</keyword>
<dbReference type="Pfam" id="PF00579">
    <property type="entry name" value="tRNA-synt_1b"/>
    <property type="match status" value="1"/>
</dbReference>
<name>A0A6I3KJ99_9HYPH</name>
<dbReference type="GO" id="GO:0006437">
    <property type="term" value="P:tyrosyl-tRNA aminoacylation"/>
    <property type="evidence" value="ECO:0007669"/>
    <property type="project" value="UniProtKB-UniRule"/>
</dbReference>
<dbReference type="GO" id="GO:0005829">
    <property type="term" value="C:cytosol"/>
    <property type="evidence" value="ECO:0007669"/>
    <property type="project" value="TreeGrafter"/>
</dbReference>
<feature type="binding site" evidence="11">
    <location>
        <position position="180"/>
    </location>
    <ligand>
        <name>L-tyrosine</name>
        <dbReference type="ChEBI" id="CHEBI:58315"/>
    </ligand>
</feature>
<keyword evidence="5 11" id="KW-0067">ATP-binding</keyword>
<dbReference type="InterPro" id="IPR002305">
    <property type="entry name" value="aa-tRNA-synth_Ic"/>
</dbReference>
<evidence type="ECO:0000256" key="1">
    <source>
        <dbReference type="ARBA" id="ARBA00004496"/>
    </source>
</evidence>
<accession>A0A6I3KJ99</accession>
<dbReference type="Gene3D" id="1.10.240.10">
    <property type="entry name" value="Tyrosyl-Transfer RNA Synthetase"/>
    <property type="match status" value="1"/>
</dbReference>
<evidence type="ECO:0000256" key="4">
    <source>
        <dbReference type="ARBA" id="ARBA00022741"/>
    </source>
</evidence>
<keyword evidence="15" id="KW-1185">Reference proteome</keyword>
<gene>
    <name evidence="11" type="primary">tyrS</name>
    <name evidence="14" type="ORF">GIW81_05655</name>
</gene>
<protein>
    <recommendedName>
        <fullName evidence="11">Tyrosine--tRNA ligase</fullName>
        <ecNumber evidence="11">6.1.1.1</ecNumber>
    </recommendedName>
    <alternativeName>
        <fullName evidence="11">Tyrosyl-tRNA synthetase</fullName>
        <shortName evidence="11">TyrRS</shortName>
    </alternativeName>
</protein>
<keyword evidence="3 11" id="KW-0436">Ligase</keyword>
<dbReference type="PANTHER" id="PTHR11766">
    <property type="entry name" value="TYROSYL-TRNA SYNTHETASE"/>
    <property type="match status" value="1"/>
</dbReference>
<dbReference type="InterPro" id="IPR054608">
    <property type="entry name" value="SYY-like_C"/>
</dbReference>
<comment type="catalytic activity">
    <reaction evidence="9 11">
        <text>tRNA(Tyr) + L-tyrosine + ATP = L-tyrosyl-tRNA(Tyr) + AMP + diphosphate + H(+)</text>
        <dbReference type="Rhea" id="RHEA:10220"/>
        <dbReference type="Rhea" id="RHEA-COMP:9706"/>
        <dbReference type="Rhea" id="RHEA-COMP:9707"/>
        <dbReference type="ChEBI" id="CHEBI:15378"/>
        <dbReference type="ChEBI" id="CHEBI:30616"/>
        <dbReference type="ChEBI" id="CHEBI:33019"/>
        <dbReference type="ChEBI" id="CHEBI:58315"/>
        <dbReference type="ChEBI" id="CHEBI:78442"/>
        <dbReference type="ChEBI" id="CHEBI:78536"/>
        <dbReference type="ChEBI" id="CHEBI:456215"/>
        <dbReference type="EC" id="6.1.1.1"/>
    </reaction>
</comment>
<dbReference type="CDD" id="cd00805">
    <property type="entry name" value="TyrRS_core"/>
    <property type="match status" value="1"/>
</dbReference>
<keyword evidence="4 11" id="KW-0547">Nucleotide-binding</keyword>
<evidence type="ECO:0000313" key="14">
    <source>
        <dbReference type="EMBL" id="MTD93817.1"/>
    </source>
</evidence>
<dbReference type="Pfam" id="PF22421">
    <property type="entry name" value="SYY_C-terminal"/>
    <property type="match status" value="1"/>
</dbReference>
<comment type="caution">
    <text evidence="14">The sequence shown here is derived from an EMBL/GenBank/DDBJ whole genome shotgun (WGS) entry which is preliminary data.</text>
</comment>
<feature type="short sequence motif" description="'KMSKS' region" evidence="11">
    <location>
        <begin position="236"/>
        <end position="240"/>
    </location>
</feature>
<dbReference type="InterPro" id="IPR024088">
    <property type="entry name" value="Tyr-tRNA-ligase_bac-type"/>
</dbReference>
<dbReference type="FunFam" id="1.10.240.10:FF:000001">
    <property type="entry name" value="Tyrosine--tRNA ligase"/>
    <property type="match status" value="1"/>
</dbReference>
<dbReference type="AlphaFoldDB" id="A0A6I3KJ99"/>
<comment type="similarity">
    <text evidence="10 11">Belongs to the class-I aminoacyl-tRNA synthetase family. TyrS type 1 subfamily.</text>
</comment>
<dbReference type="RefSeq" id="WP_154738320.1">
    <property type="nucleotide sequence ID" value="NZ_WMBQ01000001.1"/>
</dbReference>
<dbReference type="Gene3D" id="3.10.290.10">
    <property type="entry name" value="RNA-binding S4 domain"/>
    <property type="match status" value="1"/>
</dbReference>
<sequence>MTQLKSDFLKILTERGFIHQCSDTAGLDDLAAKGGLVSYVGYDCTAPSLHVGSLISIMMLHWLQQTGGKPVVLMGGGTTQVGDPSGKDETRKILTLEDIERNKTGMQQAFAKFLVFGSGKTDAAMVDNAEWLARLNYIAFLRDVGKHFSVNRMLTMDSAKLRLEREQELSFIEFNYMLLQAYDFVELSRRYECRLQMGGSDQWGNIVTGIDLGRRMGTPQLYALTCPLLTTASGAKMGKTAAGAIWLNEEQLSAYDYWQFWRNTEDADVERFLKLYTTLPLSEVAKLAALKGADINEAKKALATEATALLHGREKAEAAAETARQTFEQGASAEGLPTVELPKADLAAGIGVLTAFVQAGLVKSNGEARRQIQGGGLRVNDQAVADEKALLTAADVAGDGSIKLSLGKKKHVLLKPV</sequence>
<evidence type="ECO:0000256" key="3">
    <source>
        <dbReference type="ARBA" id="ARBA00022598"/>
    </source>
</evidence>
<evidence type="ECO:0000256" key="2">
    <source>
        <dbReference type="ARBA" id="ARBA00022490"/>
    </source>
</evidence>
<dbReference type="SUPFAM" id="SSF52374">
    <property type="entry name" value="Nucleotidylyl transferase"/>
    <property type="match status" value="1"/>
</dbReference>
<dbReference type="PANTHER" id="PTHR11766:SF0">
    <property type="entry name" value="TYROSINE--TRNA LIGASE, MITOCHONDRIAL"/>
    <property type="match status" value="1"/>
</dbReference>
<comment type="function">
    <text evidence="11">Catalyzes the attachment of tyrosine to tRNA(Tyr) in a two-step reaction: tyrosine is first activated by ATP to form Tyr-AMP and then transferred to the acceptor end of tRNA(Tyr).</text>
</comment>
<dbReference type="EMBL" id="WMBQ01000001">
    <property type="protein sequence ID" value="MTD93817.1"/>
    <property type="molecule type" value="Genomic_DNA"/>
</dbReference>
<dbReference type="PRINTS" id="PR01040">
    <property type="entry name" value="TRNASYNTHTYR"/>
</dbReference>
<dbReference type="InterPro" id="IPR014729">
    <property type="entry name" value="Rossmann-like_a/b/a_fold"/>
</dbReference>
<comment type="subunit">
    <text evidence="11">Homodimer.</text>
</comment>
<evidence type="ECO:0000256" key="12">
    <source>
        <dbReference type="PROSITE-ProRule" id="PRU00182"/>
    </source>
</evidence>
<keyword evidence="8 11" id="KW-0030">Aminoacyl-tRNA synthetase</keyword>
<dbReference type="HAMAP" id="MF_02006">
    <property type="entry name" value="Tyr_tRNA_synth_type1"/>
    <property type="match status" value="1"/>
</dbReference>
<feature type="binding site" evidence="11">
    <location>
        <position position="39"/>
    </location>
    <ligand>
        <name>L-tyrosine</name>
        <dbReference type="ChEBI" id="CHEBI:58315"/>
    </ligand>
</feature>
<evidence type="ECO:0000313" key="15">
    <source>
        <dbReference type="Proteomes" id="UP000440694"/>
    </source>
</evidence>
<dbReference type="Gene3D" id="3.40.50.620">
    <property type="entry name" value="HUPs"/>
    <property type="match status" value="1"/>
</dbReference>
<feature type="binding site" evidence="11">
    <location>
        <position position="176"/>
    </location>
    <ligand>
        <name>L-tyrosine</name>
        <dbReference type="ChEBI" id="CHEBI:58315"/>
    </ligand>
</feature>
<evidence type="ECO:0000256" key="8">
    <source>
        <dbReference type="ARBA" id="ARBA00023146"/>
    </source>
</evidence>
<dbReference type="NCBIfam" id="TIGR00234">
    <property type="entry name" value="tyrS"/>
    <property type="match status" value="1"/>
</dbReference>
<comment type="subcellular location">
    <subcellularLocation>
        <location evidence="1 11">Cytoplasm</location>
    </subcellularLocation>
</comment>
<dbReference type="GO" id="GO:0005524">
    <property type="term" value="F:ATP binding"/>
    <property type="evidence" value="ECO:0007669"/>
    <property type="project" value="UniProtKB-UniRule"/>
</dbReference>
<evidence type="ECO:0000256" key="11">
    <source>
        <dbReference type="HAMAP-Rule" id="MF_02006"/>
    </source>
</evidence>
<organism evidence="14 15">
    <name type="scientific">Hyphomicrobium album</name>
    <dbReference type="NCBI Taxonomy" id="2665159"/>
    <lineage>
        <taxon>Bacteria</taxon>
        <taxon>Pseudomonadati</taxon>
        <taxon>Pseudomonadota</taxon>
        <taxon>Alphaproteobacteria</taxon>
        <taxon>Hyphomicrobiales</taxon>
        <taxon>Hyphomicrobiaceae</taxon>
        <taxon>Hyphomicrobium</taxon>
    </lineage>
</organism>
<evidence type="ECO:0000259" key="13">
    <source>
        <dbReference type="Pfam" id="PF22421"/>
    </source>
</evidence>
<feature type="binding site" evidence="11">
    <location>
        <position position="239"/>
    </location>
    <ligand>
        <name>ATP</name>
        <dbReference type="ChEBI" id="CHEBI:30616"/>
    </ligand>
</feature>
<evidence type="ECO:0000256" key="7">
    <source>
        <dbReference type="ARBA" id="ARBA00022917"/>
    </source>
</evidence>
<dbReference type="CDD" id="cd00165">
    <property type="entry name" value="S4"/>
    <property type="match status" value="1"/>
</dbReference>
<keyword evidence="6 12" id="KW-0694">RNA-binding</keyword>
<evidence type="ECO:0000256" key="9">
    <source>
        <dbReference type="ARBA" id="ARBA00048248"/>
    </source>
</evidence>
<evidence type="ECO:0000256" key="6">
    <source>
        <dbReference type="ARBA" id="ARBA00022884"/>
    </source>
</evidence>
<dbReference type="SUPFAM" id="SSF55174">
    <property type="entry name" value="Alpha-L RNA-binding motif"/>
    <property type="match status" value="1"/>
</dbReference>
<dbReference type="PROSITE" id="PS50889">
    <property type="entry name" value="S4"/>
    <property type="match status" value="1"/>
</dbReference>
<evidence type="ECO:0000256" key="10">
    <source>
        <dbReference type="ARBA" id="ARBA00060965"/>
    </source>
</evidence>
<reference evidence="14 15" key="1">
    <citation type="submission" date="2019-11" db="EMBL/GenBank/DDBJ databases">
        <title>Identification of a novel strain.</title>
        <authorList>
            <person name="Xu Q."/>
            <person name="Wang G."/>
        </authorList>
    </citation>
    <scope>NUCLEOTIDE SEQUENCE [LARGE SCALE GENOMIC DNA]</scope>
    <source>
        <strain evidence="15">xq</strain>
    </source>
</reference>
<dbReference type="GO" id="GO:0042803">
    <property type="term" value="F:protein homodimerization activity"/>
    <property type="evidence" value="ECO:0007669"/>
    <property type="project" value="UniProtKB-ARBA"/>
</dbReference>
<dbReference type="InterPro" id="IPR024107">
    <property type="entry name" value="Tyr-tRNA-ligase_bac_1"/>
</dbReference>
<dbReference type="EC" id="6.1.1.1" evidence="11"/>
<dbReference type="InterPro" id="IPR002307">
    <property type="entry name" value="Tyr-tRNA-ligase"/>
</dbReference>
<dbReference type="GO" id="GO:0004831">
    <property type="term" value="F:tyrosine-tRNA ligase activity"/>
    <property type="evidence" value="ECO:0007669"/>
    <property type="project" value="UniProtKB-UniRule"/>
</dbReference>
<feature type="domain" description="Tyrosine--tRNA ligase SYY-like C-terminal" evidence="13">
    <location>
        <begin position="334"/>
        <end position="413"/>
    </location>
</feature>
<proteinExistence type="inferred from homology"/>
<feature type="short sequence motif" description="'HIGH' region" evidence="11">
    <location>
        <begin position="44"/>
        <end position="53"/>
    </location>
</feature>
<dbReference type="FunFam" id="3.40.50.620:FF:000008">
    <property type="entry name" value="Tyrosine--tRNA ligase"/>
    <property type="match status" value="1"/>
</dbReference>
<keyword evidence="7 11" id="KW-0648">Protein biosynthesis</keyword>
<dbReference type="GO" id="GO:0003723">
    <property type="term" value="F:RNA binding"/>
    <property type="evidence" value="ECO:0007669"/>
    <property type="project" value="UniProtKB-KW"/>
</dbReference>
<evidence type="ECO:0000256" key="5">
    <source>
        <dbReference type="ARBA" id="ARBA00022840"/>
    </source>
</evidence>